<evidence type="ECO:0000256" key="1">
    <source>
        <dbReference type="SAM" id="MobiDB-lite"/>
    </source>
</evidence>
<feature type="region of interest" description="Disordered" evidence="1">
    <location>
        <begin position="362"/>
        <end position="480"/>
    </location>
</feature>
<sequence length="480" mass="53831">MQRQERDVVTDVSKPPHIACSGMASDFNSAMTTDNRKTRDTNVALSAYHPDNVTQNHQLTNWVEHTHQHHNHTNNLDSETQNAPVTSELMQIRMKLDEKRRAIEYDKKHMERQRTKQRQRMGKAAFLQVVGKKDGTTESDNRGKMAPRPQVQPAQDESYNTSLEKINANLSQLQTELLRLSQQQEQMKVSQQQEHVKVGSSPREQQSRESNQTWINTPRSETETQSGFFLQSSPNTNRNWQQGDYSFSTSPAPKPVPAFAPSAGMTSSNYQQSPSVTPSKYQPALNVLPSKFQPISNPNVTPVRYPTTSSSSNARIPGFGGSMTSSPAPSISPSFNTPTAFQFTPYTNQTSSPVPFTLEDQSVSYQQGTPPPQQQQQQHTVQMTTNKQQVISQPQAIAQMQSKTIVKTSKQIGQQSRPGEPPQPFLSPQISSHQQSPQTYSPIETSLEELENRTFTPPQQLSPKSEISHQLSPGNRHQCK</sequence>
<dbReference type="RefSeq" id="XP_006816721.1">
    <property type="nucleotide sequence ID" value="XM_006816658.1"/>
</dbReference>
<feature type="compositionally biased region" description="Low complexity" evidence="1">
    <location>
        <begin position="374"/>
        <end position="385"/>
    </location>
</feature>
<feature type="region of interest" description="Disordered" evidence="1">
    <location>
        <begin position="305"/>
        <end position="333"/>
    </location>
</feature>
<dbReference type="InterPro" id="IPR032940">
    <property type="entry name" value="CAMSAP"/>
</dbReference>
<evidence type="ECO:0000313" key="3">
    <source>
        <dbReference type="RefSeq" id="XP_006816721.1"/>
    </source>
</evidence>
<feature type="compositionally biased region" description="Polar residues" evidence="1">
    <location>
        <begin position="386"/>
        <end position="417"/>
    </location>
</feature>
<feature type="compositionally biased region" description="Low complexity" evidence="1">
    <location>
        <begin position="427"/>
        <end position="438"/>
    </location>
</feature>
<dbReference type="PANTHER" id="PTHR21595:SF0">
    <property type="entry name" value="PATRONIN"/>
    <property type="match status" value="1"/>
</dbReference>
<reference evidence="3" key="1">
    <citation type="submission" date="2025-08" db="UniProtKB">
        <authorList>
            <consortium name="RefSeq"/>
        </authorList>
    </citation>
    <scope>IDENTIFICATION</scope>
    <source>
        <tissue evidence="3">Testes</tissue>
    </source>
</reference>
<protein>
    <submittedName>
        <fullName evidence="3">Calmodulin-regulated spectrin-associated protein 2-like</fullName>
    </submittedName>
</protein>
<feature type="compositionally biased region" description="Polar residues" evidence="1">
    <location>
        <begin position="453"/>
        <end position="480"/>
    </location>
</feature>
<feature type="compositionally biased region" description="Polar residues" evidence="1">
    <location>
        <begin position="264"/>
        <end position="280"/>
    </location>
</feature>
<feature type="region of interest" description="Disordered" evidence="1">
    <location>
        <begin position="261"/>
        <end position="280"/>
    </location>
</feature>
<dbReference type="GeneID" id="102804248"/>
<feature type="compositionally biased region" description="Polar residues" evidence="1">
    <location>
        <begin position="305"/>
        <end position="314"/>
    </location>
</feature>
<dbReference type="Pfam" id="PF17095">
    <property type="entry name" value="CAMSAP_CC1"/>
    <property type="match status" value="1"/>
</dbReference>
<name>A0ABM0M9N0_SACKO</name>
<accession>A0ABM0M9N0</accession>
<organism evidence="2 3">
    <name type="scientific">Saccoglossus kowalevskii</name>
    <name type="common">Acorn worm</name>
    <dbReference type="NCBI Taxonomy" id="10224"/>
    <lineage>
        <taxon>Eukaryota</taxon>
        <taxon>Metazoa</taxon>
        <taxon>Hemichordata</taxon>
        <taxon>Enteropneusta</taxon>
        <taxon>Harrimaniidae</taxon>
        <taxon>Saccoglossus</taxon>
    </lineage>
</organism>
<dbReference type="PANTHER" id="PTHR21595">
    <property type="entry name" value="PATRONIN"/>
    <property type="match status" value="1"/>
</dbReference>
<evidence type="ECO:0000313" key="2">
    <source>
        <dbReference type="Proteomes" id="UP000694865"/>
    </source>
</evidence>
<feature type="compositionally biased region" description="Polar residues" evidence="1">
    <location>
        <begin position="202"/>
        <end position="237"/>
    </location>
</feature>
<dbReference type="Proteomes" id="UP000694865">
    <property type="component" value="Unplaced"/>
</dbReference>
<feature type="compositionally biased region" description="Low complexity" evidence="1">
    <location>
        <begin position="184"/>
        <end position="193"/>
    </location>
</feature>
<proteinExistence type="predicted"/>
<feature type="region of interest" description="Disordered" evidence="1">
    <location>
        <begin position="184"/>
        <end position="237"/>
    </location>
</feature>
<feature type="compositionally biased region" description="Polar residues" evidence="1">
    <location>
        <begin position="322"/>
        <end position="333"/>
    </location>
</feature>
<dbReference type="InterPro" id="IPR031372">
    <property type="entry name" value="CAMSAP_CC1"/>
</dbReference>
<feature type="compositionally biased region" description="Basic and acidic residues" evidence="1">
    <location>
        <begin position="131"/>
        <end position="143"/>
    </location>
</feature>
<gene>
    <name evidence="3" type="primary">LOC102804248</name>
</gene>
<keyword evidence="2" id="KW-1185">Reference proteome</keyword>
<feature type="region of interest" description="Disordered" evidence="1">
    <location>
        <begin position="109"/>
        <end position="158"/>
    </location>
</feature>